<dbReference type="AlphaFoldDB" id="A0A6J4P2C3"/>
<feature type="non-terminal residue" evidence="2">
    <location>
        <position position="28"/>
    </location>
</feature>
<protein>
    <submittedName>
        <fullName evidence="2">Uncharacterized protein</fullName>
    </submittedName>
</protein>
<reference evidence="2" key="1">
    <citation type="submission" date="2020-02" db="EMBL/GenBank/DDBJ databases">
        <authorList>
            <person name="Meier V. D."/>
        </authorList>
    </citation>
    <scope>NUCLEOTIDE SEQUENCE</scope>
    <source>
        <strain evidence="2">AVDCRST_MAG32</strain>
    </source>
</reference>
<organism evidence="2">
    <name type="scientific">uncultured Nocardioides sp</name>
    <dbReference type="NCBI Taxonomy" id="198441"/>
    <lineage>
        <taxon>Bacteria</taxon>
        <taxon>Bacillati</taxon>
        <taxon>Actinomycetota</taxon>
        <taxon>Actinomycetes</taxon>
        <taxon>Propionibacteriales</taxon>
        <taxon>Nocardioidaceae</taxon>
        <taxon>Nocardioides</taxon>
        <taxon>environmental samples</taxon>
    </lineage>
</organism>
<sequence>MSVGTRTTPDRPQDIALPLQDAADLDPL</sequence>
<feature type="region of interest" description="Disordered" evidence="1">
    <location>
        <begin position="1"/>
        <end position="28"/>
    </location>
</feature>
<name>A0A6J4P2C3_9ACTN</name>
<accession>A0A6J4P2C3</accession>
<evidence type="ECO:0000256" key="1">
    <source>
        <dbReference type="SAM" id="MobiDB-lite"/>
    </source>
</evidence>
<proteinExistence type="predicted"/>
<gene>
    <name evidence="2" type="ORF">AVDCRST_MAG32-3081</name>
</gene>
<dbReference type="EMBL" id="CADCUM010000123">
    <property type="protein sequence ID" value="CAA9402988.1"/>
    <property type="molecule type" value="Genomic_DNA"/>
</dbReference>
<evidence type="ECO:0000313" key="2">
    <source>
        <dbReference type="EMBL" id="CAA9402988.1"/>
    </source>
</evidence>